<dbReference type="PANTHER" id="PTHR43401">
    <property type="entry name" value="L-THREONINE 3-DEHYDROGENASE"/>
    <property type="match status" value="1"/>
</dbReference>
<proteinExistence type="inferred from homology"/>
<sequence length="344" mass="37407">MKAAVYLGKESIEIKEVEKPEVKRGEVLVKVHSCAICGTDVRTYFHGHHAINPPHILGHEVAGEIAEIGEDVEGYKSGERVHMVTEVGCGKCKFCMEGRQNLCPDLRAMAYYYPGGFAEYILIPREGVIQGNLLPIPYGLSFDETTLAEPLSCCINAQEYLNITSGETVVVVGAGPIGCMHTELARLSGAAKIILADISEERLELGKKFGANVFVNSTKEDLIERVKDETENAGADVIIVACPAPQAQEQALQMIATRGRISFFGGLPGGKTIVIESNIIHYKEISIFGAFASSVRQYKQALELLAGKKINGDDLITHRFPLEKIKQALEVARSGKGLKVIINP</sequence>
<dbReference type="InterPro" id="IPR002328">
    <property type="entry name" value="ADH_Zn_CS"/>
</dbReference>
<feature type="domain" description="Enoyl reductase (ER)" evidence="5">
    <location>
        <begin position="8"/>
        <end position="342"/>
    </location>
</feature>
<evidence type="ECO:0000256" key="1">
    <source>
        <dbReference type="ARBA" id="ARBA00022723"/>
    </source>
</evidence>
<dbReference type="InterPro" id="IPR011032">
    <property type="entry name" value="GroES-like_sf"/>
</dbReference>
<evidence type="ECO:0000313" key="6">
    <source>
        <dbReference type="EMBL" id="OIN97782.1"/>
    </source>
</evidence>
<dbReference type="Gene3D" id="3.40.50.720">
    <property type="entry name" value="NAD(P)-binding Rossmann-like Domain"/>
    <property type="match status" value="1"/>
</dbReference>
<dbReference type="Gene3D" id="3.90.180.10">
    <property type="entry name" value="Medium-chain alcohol dehydrogenases, catalytic domain"/>
    <property type="match status" value="1"/>
</dbReference>
<evidence type="ECO:0000256" key="2">
    <source>
        <dbReference type="ARBA" id="ARBA00022833"/>
    </source>
</evidence>
<dbReference type="Pfam" id="PF08240">
    <property type="entry name" value="ADH_N"/>
    <property type="match status" value="1"/>
</dbReference>
<dbReference type="GO" id="GO:0016491">
    <property type="term" value="F:oxidoreductase activity"/>
    <property type="evidence" value="ECO:0007669"/>
    <property type="project" value="UniProtKB-KW"/>
</dbReference>
<dbReference type="InterPro" id="IPR036291">
    <property type="entry name" value="NAD(P)-bd_dom_sf"/>
</dbReference>
<reference evidence="6 7" key="1">
    <citation type="journal article" date="2016" name="Environ. Microbiol.">
        <title>Genomic resolution of a cold subsurface aquifer community provides metabolic insights for novel microbes adapted to high CO concentrations.</title>
        <authorList>
            <person name="Probst A.J."/>
            <person name="Castelle C.J."/>
            <person name="Singh A."/>
            <person name="Brown C.T."/>
            <person name="Anantharaman K."/>
            <person name="Sharon I."/>
            <person name="Hug L.A."/>
            <person name="Burstein D."/>
            <person name="Emerson J.B."/>
            <person name="Thomas B.C."/>
            <person name="Banfield J.F."/>
        </authorList>
    </citation>
    <scope>NUCLEOTIDE SEQUENCE [LARGE SCALE GENOMIC DNA]</scope>
    <source>
        <strain evidence="6">CG1_02_38_46</strain>
    </source>
</reference>
<keyword evidence="2 4" id="KW-0862">Zinc</keyword>
<dbReference type="InterPro" id="IPR013149">
    <property type="entry name" value="ADH-like_C"/>
</dbReference>
<dbReference type="CDD" id="cd08235">
    <property type="entry name" value="iditol_2_DH_like"/>
    <property type="match status" value="1"/>
</dbReference>
<gene>
    <name evidence="6" type="ORF">AUJ66_02170</name>
</gene>
<dbReference type="Proteomes" id="UP000182278">
    <property type="component" value="Unassembled WGS sequence"/>
</dbReference>
<comment type="similarity">
    <text evidence="4">Belongs to the zinc-containing alcohol dehydrogenase family.</text>
</comment>
<dbReference type="GO" id="GO:0008270">
    <property type="term" value="F:zinc ion binding"/>
    <property type="evidence" value="ECO:0007669"/>
    <property type="project" value="InterPro"/>
</dbReference>
<keyword evidence="1 4" id="KW-0479">Metal-binding</keyword>
<dbReference type="AlphaFoldDB" id="A0A1J4SI93"/>
<organism evidence="6 7">
    <name type="scientific">Candidatus Desantisbacteria bacterium CG1_02_38_46</name>
    <dbReference type="NCBI Taxonomy" id="1817893"/>
    <lineage>
        <taxon>Bacteria</taxon>
        <taxon>Candidatus Desantisiibacteriota</taxon>
    </lineage>
</organism>
<dbReference type="InterPro" id="IPR020843">
    <property type="entry name" value="ER"/>
</dbReference>
<evidence type="ECO:0000313" key="7">
    <source>
        <dbReference type="Proteomes" id="UP000182278"/>
    </source>
</evidence>
<evidence type="ECO:0000259" key="5">
    <source>
        <dbReference type="SMART" id="SM00829"/>
    </source>
</evidence>
<dbReference type="Pfam" id="PF00107">
    <property type="entry name" value="ADH_zinc_N"/>
    <property type="match status" value="1"/>
</dbReference>
<name>A0A1J4SI93_9BACT</name>
<protein>
    <submittedName>
        <fullName evidence="6">Alcohol dehydrogenase</fullName>
    </submittedName>
</protein>
<evidence type="ECO:0000256" key="3">
    <source>
        <dbReference type="ARBA" id="ARBA00023002"/>
    </source>
</evidence>
<dbReference type="EMBL" id="MNUO01000034">
    <property type="protein sequence ID" value="OIN97782.1"/>
    <property type="molecule type" value="Genomic_DNA"/>
</dbReference>
<dbReference type="SUPFAM" id="SSF50129">
    <property type="entry name" value="GroES-like"/>
    <property type="match status" value="1"/>
</dbReference>
<dbReference type="SUPFAM" id="SSF51735">
    <property type="entry name" value="NAD(P)-binding Rossmann-fold domains"/>
    <property type="match status" value="1"/>
</dbReference>
<dbReference type="SMART" id="SM00829">
    <property type="entry name" value="PKS_ER"/>
    <property type="match status" value="1"/>
</dbReference>
<comment type="cofactor">
    <cofactor evidence="4">
        <name>Zn(2+)</name>
        <dbReference type="ChEBI" id="CHEBI:29105"/>
    </cofactor>
</comment>
<accession>A0A1J4SI93</accession>
<comment type="caution">
    <text evidence="6">The sequence shown here is derived from an EMBL/GenBank/DDBJ whole genome shotgun (WGS) entry which is preliminary data.</text>
</comment>
<dbReference type="InterPro" id="IPR050129">
    <property type="entry name" value="Zn_alcohol_dh"/>
</dbReference>
<dbReference type="PANTHER" id="PTHR43401:SF2">
    <property type="entry name" value="L-THREONINE 3-DEHYDROGENASE"/>
    <property type="match status" value="1"/>
</dbReference>
<evidence type="ECO:0000256" key="4">
    <source>
        <dbReference type="RuleBase" id="RU361277"/>
    </source>
</evidence>
<dbReference type="STRING" id="1817893.AUJ66_02170"/>
<dbReference type="InterPro" id="IPR013154">
    <property type="entry name" value="ADH-like_N"/>
</dbReference>
<keyword evidence="3" id="KW-0560">Oxidoreductase</keyword>
<dbReference type="PROSITE" id="PS00059">
    <property type="entry name" value="ADH_ZINC"/>
    <property type="match status" value="1"/>
</dbReference>